<reference evidence="1 2" key="1">
    <citation type="journal article" date="2014" name="Mol. Plant">
        <title>Chromosome Scale Genome Assembly and Transcriptome Profiling of Nannochloropsis gaditana in Nitrogen Depletion.</title>
        <authorList>
            <person name="Corteggiani Carpinelli E."/>
            <person name="Telatin A."/>
            <person name="Vitulo N."/>
            <person name="Forcato C."/>
            <person name="D'Angelo M."/>
            <person name="Schiavon R."/>
            <person name="Vezzi A."/>
            <person name="Giacometti G.M."/>
            <person name="Morosinotto T."/>
            <person name="Valle G."/>
        </authorList>
    </citation>
    <scope>NUCLEOTIDE SEQUENCE [LARGE SCALE GENOMIC DNA]</scope>
    <source>
        <strain evidence="1 2">B-31</strain>
    </source>
</reference>
<proteinExistence type="predicted"/>
<gene>
    <name evidence="1" type="ORF">Naga_100059g32</name>
</gene>
<accession>W7TNM9</accession>
<comment type="caution">
    <text evidence="1">The sequence shown here is derived from an EMBL/GenBank/DDBJ whole genome shotgun (WGS) entry which is preliminary data.</text>
</comment>
<dbReference type="AlphaFoldDB" id="W7TNM9"/>
<evidence type="ECO:0000313" key="2">
    <source>
        <dbReference type="Proteomes" id="UP000019335"/>
    </source>
</evidence>
<name>W7TNM9_9STRA</name>
<organism evidence="1 2">
    <name type="scientific">Nannochloropsis gaditana</name>
    <dbReference type="NCBI Taxonomy" id="72520"/>
    <lineage>
        <taxon>Eukaryota</taxon>
        <taxon>Sar</taxon>
        <taxon>Stramenopiles</taxon>
        <taxon>Ochrophyta</taxon>
        <taxon>Eustigmatophyceae</taxon>
        <taxon>Eustigmatales</taxon>
        <taxon>Monodopsidaceae</taxon>
        <taxon>Nannochloropsis</taxon>
    </lineage>
</organism>
<evidence type="ECO:0000313" key="1">
    <source>
        <dbReference type="EMBL" id="EWM27657.1"/>
    </source>
</evidence>
<keyword evidence="2" id="KW-1185">Reference proteome</keyword>
<dbReference type="EMBL" id="AZIL01000427">
    <property type="protein sequence ID" value="EWM27657.1"/>
    <property type="molecule type" value="Genomic_DNA"/>
</dbReference>
<protein>
    <submittedName>
        <fullName evidence="1">Uncharacterized protein</fullName>
    </submittedName>
</protein>
<dbReference type="Proteomes" id="UP000019335">
    <property type="component" value="Chromosome 6"/>
</dbReference>
<sequence>MTVQRPLRVAACGGGWITLLATAASMAHPAIAFLHGPRAPSSSWTVTQNHAVRDFLRIREDNGSESHGLDSTI</sequence>